<dbReference type="EMBL" id="FN869859">
    <property type="protein sequence ID" value="CCC82123.1"/>
    <property type="molecule type" value="Genomic_DNA"/>
</dbReference>
<accession>G4RKM8</accession>
<dbReference type="GeneID" id="11262375"/>
<dbReference type="KEGG" id="ttn:TTX_1493"/>
<gene>
    <name evidence="1" type="ordered locus">TTX_1493</name>
</gene>
<dbReference type="Proteomes" id="UP000002654">
    <property type="component" value="Chromosome"/>
</dbReference>
<protein>
    <submittedName>
        <fullName evidence="1">Uncharacterized protein</fullName>
    </submittedName>
</protein>
<dbReference type="eggNOG" id="arCOG05527">
    <property type="taxonomic scope" value="Archaea"/>
</dbReference>
<evidence type="ECO:0000313" key="2">
    <source>
        <dbReference type="Proteomes" id="UP000002654"/>
    </source>
</evidence>
<dbReference type="AlphaFoldDB" id="G4RKM8"/>
<sequence length="196" mass="22555">MAFRRLKLRLSDALGLPKPDEVSSRYGRAFERAVLILLKAKDTVAALRTFIEQYGEPHSGAFNKIRMLLPWAKRVKEVADAPPVVTKIGNVVLTAQADFLVAYEDGRKEIVELKSHIIKKNEWKVKAEWSFAAKVMRMLYRRAGYDYPIRLIYFTEDKGVKVEEEVYLYPGNEKDDEHLLRALEERVARIAGSDKD</sequence>
<reference evidence="1 2" key="1">
    <citation type="journal article" date="2011" name="PLoS ONE">
        <title>The complete genome sequence of Thermoproteus tenax: a physiologically versatile member of the Crenarchaeota.</title>
        <authorList>
            <person name="Siebers B."/>
            <person name="Zaparty M."/>
            <person name="Raddatz G."/>
            <person name="Tjaden B."/>
            <person name="Albers S.V."/>
            <person name="Bell S.D."/>
            <person name="Blombach F."/>
            <person name="Kletzin A."/>
            <person name="Kyrpides N."/>
            <person name="Lanz C."/>
            <person name="Plagens A."/>
            <person name="Rampp M."/>
            <person name="Rosinus A."/>
            <person name="von Jan M."/>
            <person name="Makarova K.S."/>
            <person name="Klenk H.P."/>
            <person name="Schuster S.C."/>
            <person name="Hensel R."/>
        </authorList>
    </citation>
    <scope>NUCLEOTIDE SEQUENCE [LARGE SCALE GENOMIC DNA]</scope>
    <source>
        <strain evidence="2">ATCC 35583 / DSM 2078 / JCM 9277 / NBRC 100435 / Kra 1</strain>
    </source>
</reference>
<name>G4RKM8_THETK</name>
<dbReference type="OrthoDB" id="25072at2157"/>
<dbReference type="STRING" id="768679.TTX_1493"/>
<evidence type="ECO:0000313" key="1">
    <source>
        <dbReference type="EMBL" id="CCC82123.1"/>
    </source>
</evidence>
<organism evidence="1 2">
    <name type="scientific">Thermoproteus tenax (strain ATCC 35583 / DSM 2078 / JCM 9277 / NBRC 100435 / Kra 1)</name>
    <dbReference type="NCBI Taxonomy" id="768679"/>
    <lineage>
        <taxon>Archaea</taxon>
        <taxon>Thermoproteota</taxon>
        <taxon>Thermoprotei</taxon>
        <taxon>Thermoproteales</taxon>
        <taxon>Thermoproteaceae</taxon>
        <taxon>Thermoproteus</taxon>
    </lineage>
</organism>
<proteinExistence type="predicted"/>
<keyword evidence="2" id="KW-1185">Reference proteome</keyword>
<dbReference type="RefSeq" id="WP_014127377.1">
    <property type="nucleotide sequence ID" value="NC_016070.1"/>
</dbReference>
<dbReference type="PaxDb" id="768679-TTX_1493"/>
<dbReference type="PATRIC" id="fig|768679.9.peg.1514"/>
<dbReference type="HOGENOM" id="CLU_1387629_0_0_2"/>